<dbReference type="EMBL" id="JARAKH010000044">
    <property type="protein sequence ID" value="KAK8378964.1"/>
    <property type="molecule type" value="Genomic_DNA"/>
</dbReference>
<accession>A0AAW0SU57</accession>
<evidence type="ECO:0000256" key="1">
    <source>
        <dbReference type="SAM" id="MobiDB-lite"/>
    </source>
</evidence>
<evidence type="ECO:0000313" key="3">
    <source>
        <dbReference type="Proteomes" id="UP001487740"/>
    </source>
</evidence>
<feature type="compositionally biased region" description="Low complexity" evidence="1">
    <location>
        <begin position="132"/>
        <end position="196"/>
    </location>
</feature>
<proteinExistence type="predicted"/>
<dbReference type="Proteomes" id="UP001487740">
    <property type="component" value="Unassembled WGS sequence"/>
</dbReference>
<evidence type="ECO:0000313" key="2">
    <source>
        <dbReference type="EMBL" id="KAK8378964.1"/>
    </source>
</evidence>
<reference evidence="2 3" key="1">
    <citation type="submission" date="2023-03" db="EMBL/GenBank/DDBJ databases">
        <title>High-quality genome of Scylla paramamosain provides insights in environmental adaptation.</title>
        <authorList>
            <person name="Zhang L."/>
        </authorList>
    </citation>
    <scope>NUCLEOTIDE SEQUENCE [LARGE SCALE GENOMIC DNA]</scope>
    <source>
        <strain evidence="2">LZ_2023a</strain>
        <tissue evidence="2">Muscle</tissue>
    </source>
</reference>
<feature type="region of interest" description="Disordered" evidence="1">
    <location>
        <begin position="131"/>
        <end position="196"/>
    </location>
</feature>
<feature type="region of interest" description="Disordered" evidence="1">
    <location>
        <begin position="16"/>
        <end position="36"/>
    </location>
</feature>
<gene>
    <name evidence="2" type="ORF">O3P69_009591</name>
</gene>
<organism evidence="2 3">
    <name type="scientific">Scylla paramamosain</name>
    <name type="common">Mud crab</name>
    <dbReference type="NCBI Taxonomy" id="85552"/>
    <lineage>
        <taxon>Eukaryota</taxon>
        <taxon>Metazoa</taxon>
        <taxon>Ecdysozoa</taxon>
        <taxon>Arthropoda</taxon>
        <taxon>Crustacea</taxon>
        <taxon>Multicrustacea</taxon>
        <taxon>Malacostraca</taxon>
        <taxon>Eumalacostraca</taxon>
        <taxon>Eucarida</taxon>
        <taxon>Decapoda</taxon>
        <taxon>Pleocyemata</taxon>
        <taxon>Brachyura</taxon>
        <taxon>Eubrachyura</taxon>
        <taxon>Portunoidea</taxon>
        <taxon>Portunidae</taxon>
        <taxon>Portuninae</taxon>
        <taxon>Scylla</taxon>
    </lineage>
</organism>
<protein>
    <submittedName>
        <fullName evidence="2">Uncharacterized protein</fullName>
    </submittedName>
</protein>
<name>A0AAW0SU57_SCYPA</name>
<sequence length="248" mass="25039">MALYLTLKLGTVTEAGGEENANSESGQGEGLTSCGGSRAVRTCTWESSGELCIRTPTPPAPLPRHAPRTTTTSNTPASPPNLQGPLHTCAMSLVTVLGSMGTGGRVPGKANVYGFGGLPPSLKEKKLKEAKLQNALSKPPTSSSSSSSSSSSTSSSTTQAKHTYTSSSSSSSSTSASVKHTTSTASSSTSSTSSTTCCTYSTCGPASSTTTVAPTSTYCFAFCSSTSPATFTTATTTTTETKRGSVCE</sequence>
<dbReference type="AlphaFoldDB" id="A0AAW0SU57"/>
<comment type="caution">
    <text evidence="2">The sequence shown here is derived from an EMBL/GenBank/DDBJ whole genome shotgun (WGS) entry which is preliminary data.</text>
</comment>
<feature type="region of interest" description="Disordered" evidence="1">
    <location>
        <begin position="54"/>
        <end position="85"/>
    </location>
</feature>
<keyword evidence="3" id="KW-1185">Reference proteome</keyword>